<keyword evidence="4 14" id="KW-0723">Serine/threonine-protein kinase</keyword>
<feature type="compositionally biased region" description="Low complexity" evidence="15">
    <location>
        <begin position="23"/>
        <end position="37"/>
    </location>
</feature>
<dbReference type="SMART" id="SM00220">
    <property type="entry name" value="S_TKc"/>
    <property type="match status" value="1"/>
</dbReference>
<feature type="binding site" evidence="13">
    <location>
        <position position="144"/>
    </location>
    <ligand>
        <name>ATP</name>
        <dbReference type="ChEBI" id="CHEBI:30616"/>
    </ligand>
</feature>
<dbReference type="InterPro" id="IPR008271">
    <property type="entry name" value="Ser/Thr_kinase_AS"/>
</dbReference>
<comment type="subunit">
    <text evidence="12">Interacts with ARAC5 and ARAC10.</text>
</comment>
<organism evidence="17 18">
    <name type="scientific">Dillenia turbinata</name>
    <dbReference type="NCBI Taxonomy" id="194707"/>
    <lineage>
        <taxon>Eukaryota</taxon>
        <taxon>Viridiplantae</taxon>
        <taxon>Streptophyta</taxon>
        <taxon>Embryophyta</taxon>
        <taxon>Tracheophyta</taxon>
        <taxon>Spermatophyta</taxon>
        <taxon>Magnoliopsida</taxon>
        <taxon>eudicotyledons</taxon>
        <taxon>Gunneridae</taxon>
        <taxon>Pentapetalae</taxon>
        <taxon>Dilleniales</taxon>
        <taxon>Dilleniaceae</taxon>
        <taxon>Dillenia</taxon>
    </lineage>
</organism>
<dbReference type="SUPFAM" id="SSF56112">
    <property type="entry name" value="Protein kinase-like (PK-like)"/>
    <property type="match status" value="1"/>
</dbReference>
<protein>
    <recommendedName>
        <fullName evidence="2">non-specific serine/threonine protein kinase</fullName>
        <ecNumber evidence="2">2.7.11.1</ecNumber>
    </recommendedName>
</protein>
<evidence type="ECO:0000256" key="7">
    <source>
        <dbReference type="ARBA" id="ARBA00022741"/>
    </source>
</evidence>
<dbReference type="EMBL" id="JBAMMX010000026">
    <property type="protein sequence ID" value="KAK6913841.1"/>
    <property type="molecule type" value="Genomic_DNA"/>
</dbReference>
<evidence type="ECO:0000259" key="16">
    <source>
        <dbReference type="PROSITE" id="PS50011"/>
    </source>
</evidence>
<comment type="catalytic activity">
    <reaction evidence="10">
        <text>L-threonyl-[protein] + ATP = O-phospho-L-threonyl-[protein] + ADP + H(+)</text>
        <dbReference type="Rhea" id="RHEA:46608"/>
        <dbReference type="Rhea" id="RHEA-COMP:11060"/>
        <dbReference type="Rhea" id="RHEA-COMP:11605"/>
        <dbReference type="ChEBI" id="CHEBI:15378"/>
        <dbReference type="ChEBI" id="CHEBI:30013"/>
        <dbReference type="ChEBI" id="CHEBI:30616"/>
        <dbReference type="ChEBI" id="CHEBI:61977"/>
        <dbReference type="ChEBI" id="CHEBI:456216"/>
        <dbReference type="EC" id="2.7.11.1"/>
    </reaction>
</comment>
<keyword evidence="3" id="KW-0963">Cytoplasm</keyword>
<dbReference type="Pfam" id="PF00069">
    <property type="entry name" value="Pkinase"/>
    <property type="match status" value="1"/>
</dbReference>
<keyword evidence="5" id="KW-0597">Phosphoprotein</keyword>
<evidence type="ECO:0000256" key="4">
    <source>
        <dbReference type="ARBA" id="ARBA00022527"/>
    </source>
</evidence>
<evidence type="ECO:0000256" key="11">
    <source>
        <dbReference type="ARBA" id="ARBA00048679"/>
    </source>
</evidence>
<keyword evidence="7 13" id="KW-0547">Nucleotide-binding</keyword>
<accession>A0AAN8UMB2</accession>
<dbReference type="EC" id="2.7.11.1" evidence="2"/>
<evidence type="ECO:0000256" key="6">
    <source>
        <dbReference type="ARBA" id="ARBA00022679"/>
    </source>
</evidence>
<evidence type="ECO:0000256" key="9">
    <source>
        <dbReference type="ARBA" id="ARBA00022840"/>
    </source>
</evidence>
<feature type="region of interest" description="Disordered" evidence="15">
    <location>
        <begin position="1"/>
        <end position="37"/>
    </location>
</feature>
<proteinExistence type="inferred from homology"/>
<evidence type="ECO:0000256" key="10">
    <source>
        <dbReference type="ARBA" id="ARBA00047899"/>
    </source>
</evidence>
<evidence type="ECO:0000256" key="8">
    <source>
        <dbReference type="ARBA" id="ARBA00022777"/>
    </source>
</evidence>
<dbReference type="GO" id="GO:0004674">
    <property type="term" value="F:protein serine/threonine kinase activity"/>
    <property type="evidence" value="ECO:0007669"/>
    <property type="project" value="UniProtKB-KW"/>
</dbReference>
<dbReference type="FunFam" id="1.10.510.10:FF:000335">
    <property type="entry name" value="receptor-like cytosolic serine/threonine-protein kinase RBK2"/>
    <property type="match status" value="1"/>
</dbReference>
<evidence type="ECO:0000256" key="14">
    <source>
        <dbReference type="RuleBase" id="RU000304"/>
    </source>
</evidence>
<reference evidence="17 18" key="1">
    <citation type="submission" date="2023-12" db="EMBL/GenBank/DDBJ databases">
        <title>A high-quality genome assembly for Dillenia turbinata (Dilleniales).</title>
        <authorList>
            <person name="Chanderbali A."/>
        </authorList>
    </citation>
    <scope>NUCLEOTIDE SEQUENCE [LARGE SCALE GENOMIC DNA]</scope>
    <source>
        <strain evidence="17">LSX21</strain>
        <tissue evidence="17">Leaf</tissue>
    </source>
</reference>
<dbReference type="GO" id="GO:0005524">
    <property type="term" value="F:ATP binding"/>
    <property type="evidence" value="ECO:0007669"/>
    <property type="project" value="UniProtKB-UniRule"/>
</dbReference>
<dbReference type="GO" id="GO:0005737">
    <property type="term" value="C:cytoplasm"/>
    <property type="evidence" value="ECO:0007669"/>
    <property type="project" value="UniProtKB-SubCell"/>
</dbReference>
<keyword evidence="6" id="KW-0808">Transferase</keyword>
<evidence type="ECO:0000256" key="15">
    <source>
        <dbReference type="SAM" id="MobiDB-lite"/>
    </source>
</evidence>
<name>A0AAN8UMB2_9MAGN</name>
<evidence type="ECO:0000256" key="1">
    <source>
        <dbReference type="ARBA" id="ARBA00004496"/>
    </source>
</evidence>
<feature type="compositionally biased region" description="Polar residues" evidence="15">
    <location>
        <begin position="1"/>
        <end position="14"/>
    </location>
</feature>
<comment type="caution">
    <text evidence="17">The sequence shown here is derived from an EMBL/GenBank/DDBJ whole genome shotgun (WGS) entry which is preliminary data.</text>
</comment>
<dbReference type="PANTHER" id="PTHR47987">
    <property type="entry name" value="OS08G0249100 PROTEIN"/>
    <property type="match status" value="1"/>
</dbReference>
<dbReference type="AlphaFoldDB" id="A0AAN8UMB2"/>
<comment type="similarity">
    <text evidence="14">Belongs to the protein kinase superfamily.</text>
</comment>
<dbReference type="GO" id="GO:0051020">
    <property type="term" value="F:GTPase binding"/>
    <property type="evidence" value="ECO:0007669"/>
    <property type="project" value="UniProtKB-ARBA"/>
</dbReference>
<sequence length="431" mass="47884">METSSTKSSIQSEGSLDSERASSKASSSSDFEASPPSRVHTHWLGFISALKKGPVSRLQTFQPTLSIPRFPRRKSKSVGDNVISAIDPVLDSDFYCIRSSWWNFSLAQIMDATDNFNHCNLIGQGGYSEVYKGLLPDGQIVAIKRLTRGSPEEMTADFLSELGIIAHVNHPNVSKIIGYGVDGGMHLVLPLSPNGSLASVLSGSKEKLSWDIRYRIALGTAKGLAYLHEGCQRRIIHKDIKAANILLSEDFEPLISDFGLAKWLPENCTHHTVTKFEGTFGYLPPEFFLHGMVDEKTDVYAYGVLLLELITGRLALDSSKQSLVIWAKPLLTKENIGQLVDPSLGDAYDSEEMDRMVLTASWCIHHSSAQRPQMSQVVKLLCGDQECIELANQCQSQRPTLQRVYSEEISDEKDYNSTKCFKDHNQRLQIA</sequence>
<dbReference type="PROSITE" id="PS00107">
    <property type="entry name" value="PROTEIN_KINASE_ATP"/>
    <property type="match status" value="1"/>
</dbReference>
<dbReference type="Proteomes" id="UP001370490">
    <property type="component" value="Unassembled WGS sequence"/>
</dbReference>
<dbReference type="InterPro" id="IPR046958">
    <property type="entry name" value="RBK1/2/STUNTED"/>
</dbReference>
<dbReference type="PROSITE" id="PS50011">
    <property type="entry name" value="PROTEIN_KINASE_DOM"/>
    <property type="match status" value="1"/>
</dbReference>
<feature type="domain" description="Protein kinase" evidence="16">
    <location>
        <begin position="116"/>
        <end position="388"/>
    </location>
</feature>
<evidence type="ECO:0000256" key="3">
    <source>
        <dbReference type="ARBA" id="ARBA00022490"/>
    </source>
</evidence>
<dbReference type="Gene3D" id="1.10.510.10">
    <property type="entry name" value="Transferase(Phosphotransferase) domain 1"/>
    <property type="match status" value="1"/>
</dbReference>
<dbReference type="Gene3D" id="3.30.200.20">
    <property type="entry name" value="Phosphorylase Kinase, domain 1"/>
    <property type="match status" value="1"/>
</dbReference>
<dbReference type="InterPro" id="IPR011009">
    <property type="entry name" value="Kinase-like_dom_sf"/>
</dbReference>
<evidence type="ECO:0000256" key="12">
    <source>
        <dbReference type="ARBA" id="ARBA00063228"/>
    </source>
</evidence>
<gene>
    <name evidence="17" type="ORF">RJ641_021162</name>
</gene>
<keyword evidence="8 17" id="KW-0418">Kinase</keyword>
<dbReference type="PANTHER" id="PTHR47987:SF13">
    <property type="entry name" value="RECEPTOR-LIKE CYTOSOLIC SERINE_THREONINE-PROTEIN KINASE RBK2"/>
    <property type="match status" value="1"/>
</dbReference>
<evidence type="ECO:0000313" key="18">
    <source>
        <dbReference type="Proteomes" id="UP001370490"/>
    </source>
</evidence>
<comment type="subcellular location">
    <subcellularLocation>
        <location evidence="1">Cytoplasm</location>
    </subcellularLocation>
</comment>
<dbReference type="InterPro" id="IPR017441">
    <property type="entry name" value="Protein_kinase_ATP_BS"/>
</dbReference>
<dbReference type="PROSITE" id="PS00108">
    <property type="entry name" value="PROTEIN_KINASE_ST"/>
    <property type="match status" value="1"/>
</dbReference>
<dbReference type="InterPro" id="IPR000719">
    <property type="entry name" value="Prot_kinase_dom"/>
</dbReference>
<evidence type="ECO:0000256" key="5">
    <source>
        <dbReference type="ARBA" id="ARBA00022553"/>
    </source>
</evidence>
<evidence type="ECO:0000256" key="13">
    <source>
        <dbReference type="PROSITE-ProRule" id="PRU10141"/>
    </source>
</evidence>
<keyword evidence="9 13" id="KW-0067">ATP-binding</keyword>
<keyword evidence="18" id="KW-1185">Reference proteome</keyword>
<comment type="catalytic activity">
    <reaction evidence="11">
        <text>L-seryl-[protein] + ATP = O-phospho-L-seryl-[protein] + ADP + H(+)</text>
        <dbReference type="Rhea" id="RHEA:17989"/>
        <dbReference type="Rhea" id="RHEA-COMP:9863"/>
        <dbReference type="Rhea" id="RHEA-COMP:11604"/>
        <dbReference type="ChEBI" id="CHEBI:15378"/>
        <dbReference type="ChEBI" id="CHEBI:29999"/>
        <dbReference type="ChEBI" id="CHEBI:30616"/>
        <dbReference type="ChEBI" id="CHEBI:83421"/>
        <dbReference type="ChEBI" id="CHEBI:456216"/>
        <dbReference type="EC" id="2.7.11.1"/>
    </reaction>
</comment>
<evidence type="ECO:0000256" key="2">
    <source>
        <dbReference type="ARBA" id="ARBA00012513"/>
    </source>
</evidence>
<evidence type="ECO:0000313" key="17">
    <source>
        <dbReference type="EMBL" id="KAK6913841.1"/>
    </source>
</evidence>